<evidence type="ECO:0000313" key="1">
    <source>
        <dbReference type="EMBL" id="EUB63978.1"/>
    </source>
</evidence>
<dbReference type="EMBL" id="APAU02000004">
    <property type="protein sequence ID" value="EUB63978.1"/>
    <property type="molecule type" value="Genomic_DNA"/>
</dbReference>
<dbReference type="Proteomes" id="UP000019149">
    <property type="component" value="Unassembled WGS sequence"/>
</dbReference>
<organism evidence="1 2">
    <name type="scientific">Echinococcus granulosus</name>
    <name type="common">Hydatid tapeworm</name>
    <dbReference type="NCBI Taxonomy" id="6210"/>
    <lineage>
        <taxon>Eukaryota</taxon>
        <taxon>Metazoa</taxon>
        <taxon>Spiralia</taxon>
        <taxon>Lophotrochozoa</taxon>
        <taxon>Platyhelminthes</taxon>
        <taxon>Cestoda</taxon>
        <taxon>Eucestoda</taxon>
        <taxon>Cyclophyllidea</taxon>
        <taxon>Taeniidae</taxon>
        <taxon>Echinococcus</taxon>
        <taxon>Echinococcus granulosus group</taxon>
    </lineage>
</organism>
<keyword evidence="2" id="KW-1185">Reference proteome</keyword>
<sequence length="74" mass="8172">MVDSFSSTAFPLPEGMHDTVQFELDKLDATSAELDKKISEIQHLIKSAKLDQLESEIRVALKLLLKGDGKSTNV</sequence>
<comment type="caution">
    <text evidence="1">The sequence shown here is derived from an EMBL/GenBank/DDBJ whole genome shotgun (WGS) entry which is preliminary data.</text>
</comment>
<gene>
    <name evidence="1" type="ORF">EGR_01106</name>
</gene>
<reference evidence="1 2" key="1">
    <citation type="journal article" date="2013" name="Nat. Genet.">
        <title>The genome of the hydatid tapeworm Echinococcus granulosus.</title>
        <authorList>
            <person name="Zheng H."/>
            <person name="Zhang W."/>
            <person name="Zhang L."/>
            <person name="Zhang Z."/>
            <person name="Li J."/>
            <person name="Lu G."/>
            <person name="Zhu Y."/>
            <person name="Wang Y."/>
            <person name="Huang Y."/>
            <person name="Liu J."/>
            <person name="Kang H."/>
            <person name="Chen J."/>
            <person name="Wang L."/>
            <person name="Chen A."/>
            <person name="Yu S."/>
            <person name="Gao Z."/>
            <person name="Jin L."/>
            <person name="Gu W."/>
            <person name="Wang Z."/>
            <person name="Zhao L."/>
            <person name="Shi B."/>
            <person name="Wen H."/>
            <person name="Lin R."/>
            <person name="Jones M.K."/>
            <person name="Brejova B."/>
            <person name="Vinar T."/>
            <person name="Zhao G."/>
            <person name="McManus D.P."/>
            <person name="Chen Z."/>
            <person name="Zhou Y."/>
            <person name="Wang S."/>
        </authorList>
    </citation>
    <scope>NUCLEOTIDE SEQUENCE [LARGE SCALE GENOMIC DNA]</scope>
</reference>
<evidence type="ECO:0000313" key="2">
    <source>
        <dbReference type="Proteomes" id="UP000019149"/>
    </source>
</evidence>
<name>W6URX3_ECHGR</name>
<dbReference type="KEGG" id="egl:EGR_01106"/>
<dbReference type="CTD" id="36336821"/>
<protein>
    <submittedName>
        <fullName evidence="1">Uncharacterized protein</fullName>
    </submittedName>
</protein>
<proteinExistence type="predicted"/>
<accession>W6URX3</accession>
<dbReference type="AlphaFoldDB" id="W6URX3"/>
<dbReference type="RefSeq" id="XP_024355174.1">
    <property type="nucleotide sequence ID" value="XM_024490355.1"/>
</dbReference>
<dbReference type="GeneID" id="36336821"/>